<reference evidence="10 11" key="1">
    <citation type="journal article" date="2012" name="J. Bacteriol.">
        <title>Complete Genome Sequence of Flavobacterium indicum GPSTA100-9T, Isolated from Warm Spring Water.</title>
        <authorList>
            <person name="Barbier P."/>
            <person name="Houel A."/>
            <person name="Loux V."/>
            <person name="Poulain J."/>
            <person name="Bernardet J.F."/>
            <person name="Touchon M."/>
            <person name="Duchaud E."/>
        </authorList>
    </citation>
    <scope>NUCLEOTIDE SEQUENCE [LARGE SCALE GENOMIC DNA]</scope>
    <source>
        <strain evidence="11">DSM 17447 / CIP 109464 / GPTSA100-9</strain>
    </source>
</reference>
<sequence>MFINFKDHIESNFPFLLKSNLLIAVSGGVDSMVLLHLLDKINLNISVAHCNFQLRAEESKEEENFVKTYCEEHQIHLFVKRFATKEYAIQNKLSIQLAARELRYDWFNLVMKENNFDFLLTGHHLDDQVETFLINFTRGTGIEGLTGIPAINNNIIRVLLPFSREAILNYATENNLQWKEDSSNASDKYFRNKIRHQVIPVLKELNPNFLESFKNTLIHLKTTEQIVNKYSIETLNKLIQVKDNKEFIKISELSKINDYTFYLYQWLKEYGFTAWKDIYQLIQAQTGKQIYSPTHILVKNRDELILSSISKPNDAIYFIPSIDEELKFPLKLTLCNLSYINEQNKNSIFVDADKIQFPLIVRKWKEGDVFYPLGMNGSKKVSKFFKDEKFSLFDKQNTWILESNNNIIWIIGYRQDDRFKINETTQTTIKIEFLK</sequence>
<dbReference type="InterPro" id="IPR012795">
    <property type="entry name" value="tRNA_Ile_lys_synt_N"/>
</dbReference>
<keyword evidence="3 8" id="KW-0436">Ligase</keyword>
<keyword evidence="6 8" id="KW-0067">ATP-binding</keyword>
<keyword evidence="4 8" id="KW-0819">tRNA processing</keyword>
<protein>
    <recommendedName>
        <fullName evidence="8">tRNA(Ile)-lysidine synthase</fullName>
        <ecNumber evidence="8">6.3.4.19</ecNumber>
    </recommendedName>
    <alternativeName>
        <fullName evidence="8">tRNA(Ile)-2-lysyl-cytidine synthase</fullName>
    </alternativeName>
    <alternativeName>
        <fullName evidence="8">tRNA(Ile)-lysidine synthetase</fullName>
    </alternativeName>
</protein>
<dbReference type="Pfam" id="PF11734">
    <property type="entry name" value="TilS_C"/>
    <property type="match status" value="1"/>
</dbReference>
<dbReference type="HOGENOM" id="CLU_018869_0_1_10"/>
<dbReference type="OrthoDB" id="9807403at2"/>
<dbReference type="HAMAP" id="MF_01161">
    <property type="entry name" value="tRNA_Ile_lys_synt"/>
    <property type="match status" value="1"/>
</dbReference>
<dbReference type="NCBIfam" id="TIGR02432">
    <property type="entry name" value="lysidine_TilS_N"/>
    <property type="match status" value="1"/>
</dbReference>
<dbReference type="eggNOG" id="COG0037">
    <property type="taxonomic scope" value="Bacteria"/>
</dbReference>
<comment type="similarity">
    <text evidence="8">Belongs to the tRNA(Ile)-lysidine synthase family.</text>
</comment>
<evidence type="ECO:0000256" key="8">
    <source>
        <dbReference type="HAMAP-Rule" id="MF_01161"/>
    </source>
</evidence>
<dbReference type="KEGG" id="fin:KQS_06560"/>
<proteinExistence type="inferred from homology"/>
<dbReference type="GO" id="GO:0006400">
    <property type="term" value="P:tRNA modification"/>
    <property type="evidence" value="ECO:0007669"/>
    <property type="project" value="UniProtKB-UniRule"/>
</dbReference>
<dbReference type="CDD" id="cd01992">
    <property type="entry name" value="TilS_N"/>
    <property type="match status" value="1"/>
</dbReference>
<accession>H8XPJ8</accession>
<comment type="function">
    <text evidence="8">Ligates lysine onto the cytidine present at position 34 of the AUA codon-specific tRNA(Ile) that contains the anticodon CAU, in an ATP-dependent manner. Cytidine is converted to lysidine, thus changing the amino acid specificity of the tRNA from methionine to isoleucine.</text>
</comment>
<evidence type="ECO:0000256" key="4">
    <source>
        <dbReference type="ARBA" id="ARBA00022694"/>
    </source>
</evidence>
<dbReference type="AlphaFoldDB" id="H8XPJ8"/>
<keyword evidence="11" id="KW-1185">Reference proteome</keyword>
<evidence type="ECO:0000256" key="1">
    <source>
        <dbReference type="ARBA" id="ARBA00004496"/>
    </source>
</evidence>
<comment type="subcellular location">
    <subcellularLocation>
        <location evidence="1 8">Cytoplasm</location>
    </subcellularLocation>
</comment>
<dbReference type="NCBIfam" id="TIGR02433">
    <property type="entry name" value="lysidine_TilS_C"/>
    <property type="match status" value="1"/>
</dbReference>
<reference evidence="11" key="2">
    <citation type="submission" date="2012-03" db="EMBL/GenBank/DDBJ databases">
        <title>Complete genome sequence of Flavobacterium indicum GPTSA100-9T, isolated from warm spring water.</title>
        <authorList>
            <person name="Barbier P."/>
            <person name="Houel A."/>
            <person name="Loux V."/>
            <person name="Poulain J."/>
            <person name="Bernardet J.-F."/>
            <person name="Touchon M."/>
            <person name="Duchaud E."/>
        </authorList>
    </citation>
    <scope>NUCLEOTIDE SEQUENCE [LARGE SCALE GENOMIC DNA]</scope>
    <source>
        <strain evidence="11">DSM 17447 / CIP 109464 / GPTSA100-9</strain>
    </source>
</reference>
<dbReference type="STRING" id="1094466.KQS_06560"/>
<keyword evidence="2 8" id="KW-0963">Cytoplasm</keyword>
<dbReference type="Gene3D" id="3.40.50.620">
    <property type="entry name" value="HUPs"/>
    <property type="match status" value="1"/>
</dbReference>
<keyword evidence="5 8" id="KW-0547">Nucleotide-binding</keyword>
<comment type="domain">
    <text evidence="8">The N-terminal region contains the highly conserved SGGXDS motif, predicted to be a P-loop motif involved in ATP binding.</text>
</comment>
<dbReference type="PANTHER" id="PTHR43033:SF1">
    <property type="entry name" value="TRNA(ILE)-LYSIDINE SYNTHASE-RELATED"/>
    <property type="match status" value="1"/>
</dbReference>
<dbReference type="PATRIC" id="fig|1094466.5.peg.1289"/>
<evidence type="ECO:0000256" key="2">
    <source>
        <dbReference type="ARBA" id="ARBA00022490"/>
    </source>
</evidence>
<organism evidence="10 11">
    <name type="scientific">Flavobacterium indicum (strain DSM 17447 / CIP 109464 / GPTSA100-9)</name>
    <dbReference type="NCBI Taxonomy" id="1094466"/>
    <lineage>
        <taxon>Bacteria</taxon>
        <taxon>Pseudomonadati</taxon>
        <taxon>Bacteroidota</taxon>
        <taxon>Flavobacteriia</taxon>
        <taxon>Flavobacteriales</taxon>
        <taxon>Flavobacteriaceae</taxon>
        <taxon>Flavobacterium</taxon>
    </lineage>
</organism>
<dbReference type="InterPro" id="IPR012094">
    <property type="entry name" value="tRNA_Ile_lys_synt"/>
</dbReference>
<evidence type="ECO:0000256" key="7">
    <source>
        <dbReference type="ARBA" id="ARBA00048539"/>
    </source>
</evidence>
<dbReference type="SUPFAM" id="SSF56037">
    <property type="entry name" value="PheT/TilS domain"/>
    <property type="match status" value="1"/>
</dbReference>
<evidence type="ECO:0000313" key="10">
    <source>
        <dbReference type="EMBL" id="CCG53272.1"/>
    </source>
</evidence>
<dbReference type="EMBL" id="HE774682">
    <property type="protein sequence ID" value="CCG53272.1"/>
    <property type="molecule type" value="Genomic_DNA"/>
</dbReference>
<name>H8XPJ8_FLAIG</name>
<dbReference type="GO" id="GO:0005524">
    <property type="term" value="F:ATP binding"/>
    <property type="evidence" value="ECO:0007669"/>
    <property type="project" value="UniProtKB-UniRule"/>
</dbReference>
<feature type="domain" description="Lysidine-tRNA(Ile) synthetase C-terminal" evidence="9">
    <location>
        <begin position="359"/>
        <end position="431"/>
    </location>
</feature>
<dbReference type="PANTHER" id="PTHR43033">
    <property type="entry name" value="TRNA(ILE)-LYSIDINE SYNTHASE-RELATED"/>
    <property type="match status" value="1"/>
</dbReference>
<evidence type="ECO:0000259" key="9">
    <source>
        <dbReference type="SMART" id="SM00977"/>
    </source>
</evidence>
<evidence type="ECO:0000313" key="11">
    <source>
        <dbReference type="Proteomes" id="UP000007599"/>
    </source>
</evidence>
<dbReference type="Pfam" id="PF01171">
    <property type="entry name" value="ATP_bind_3"/>
    <property type="match status" value="1"/>
</dbReference>
<dbReference type="InterPro" id="IPR014729">
    <property type="entry name" value="Rossmann-like_a/b/a_fold"/>
</dbReference>
<dbReference type="SMART" id="SM00977">
    <property type="entry name" value="TilS_C"/>
    <property type="match status" value="1"/>
</dbReference>
<feature type="binding site" evidence="8">
    <location>
        <begin position="26"/>
        <end position="31"/>
    </location>
    <ligand>
        <name>ATP</name>
        <dbReference type="ChEBI" id="CHEBI:30616"/>
    </ligand>
</feature>
<comment type="catalytic activity">
    <reaction evidence="7 8">
        <text>cytidine(34) in tRNA(Ile2) + L-lysine + ATP = lysidine(34) in tRNA(Ile2) + AMP + diphosphate + H(+)</text>
        <dbReference type="Rhea" id="RHEA:43744"/>
        <dbReference type="Rhea" id="RHEA-COMP:10625"/>
        <dbReference type="Rhea" id="RHEA-COMP:10670"/>
        <dbReference type="ChEBI" id="CHEBI:15378"/>
        <dbReference type="ChEBI" id="CHEBI:30616"/>
        <dbReference type="ChEBI" id="CHEBI:32551"/>
        <dbReference type="ChEBI" id="CHEBI:33019"/>
        <dbReference type="ChEBI" id="CHEBI:82748"/>
        <dbReference type="ChEBI" id="CHEBI:83665"/>
        <dbReference type="ChEBI" id="CHEBI:456215"/>
        <dbReference type="EC" id="6.3.4.19"/>
    </reaction>
</comment>
<gene>
    <name evidence="8 10" type="primary">tilS</name>
    <name evidence="10" type="ordered locus">KQS_06560</name>
</gene>
<evidence type="ECO:0000256" key="6">
    <source>
        <dbReference type="ARBA" id="ARBA00022840"/>
    </source>
</evidence>
<dbReference type="EC" id="6.3.4.19" evidence="8"/>
<dbReference type="Proteomes" id="UP000007599">
    <property type="component" value="Chromosome I"/>
</dbReference>
<dbReference type="InterPro" id="IPR012796">
    <property type="entry name" value="Lysidine-tRNA-synth_C"/>
</dbReference>
<dbReference type="SUPFAM" id="SSF52402">
    <property type="entry name" value="Adenine nucleotide alpha hydrolases-like"/>
    <property type="match status" value="1"/>
</dbReference>
<dbReference type="InterPro" id="IPR011063">
    <property type="entry name" value="TilS/TtcA_N"/>
</dbReference>
<dbReference type="GO" id="GO:0032267">
    <property type="term" value="F:tRNA(Ile)-lysidine synthase activity"/>
    <property type="evidence" value="ECO:0007669"/>
    <property type="project" value="UniProtKB-EC"/>
</dbReference>
<evidence type="ECO:0000256" key="5">
    <source>
        <dbReference type="ARBA" id="ARBA00022741"/>
    </source>
</evidence>
<dbReference type="GO" id="GO:0005737">
    <property type="term" value="C:cytoplasm"/>
    <property type="evidence" value="ECO:0007669"/>
    <property type="project" value="UniProtKB-SubCell"/>
</dbReference>
<evidence type="ECO:0000256" key="3">
    <source>
        <dbReference type="ARBA" id="ARBA00022598"/>
    </source>
</evidence>